<name>A0A0E9QSL4_ANGAN</name>
<proteinExistence type="predicted"/>
<dbReference type="EMBL" id="GBXM01088626">
    <property type="protein sequence ID" value="JAH19951.1"/>
    <property type="molecule type" value="Transcribed_RNA"/>
</dbReference>
<reference evidence="1" key="2">
    <citation type="journal article" date="2015" name="Fish Shellfish Immunol.">
        <title>Early steps in the European eel (Anguilla anguilla)-Vibrio vulnificus interaction in the gills: Role of the RtxA13 toxin.</title>
        <authorList>
            <person name="Callol A."/>
            <person name="Pajuelo D."/>
            <person name="Ebbesson L."/>
            <person name="Teles M."/>
            <person name="MacKenzie S."/>
            <person name="Amaro C."/>
        </authorList>
    </citation>
    <scope>NUCLEOTIDE SEQUENCE</scope>
</reference>
<reference evidence="1" key="1">
    <citation type="submission" date="2014-11" db="EMBL/GenBank/DDBJ databases">
        <authorList>
            <person name="Amaro Gonzalez C."/>
        </authorList>
    </citation>
    <scope>NUCLEOTIDE SEQUENCE</scope>
</reference>
<accession>A0A0E9QSL4</accession>
<dbReference type="AlphaFoldDB" id="A0A0E9QSL4"/>
<sequence>MKLRTNRPLKCFCQPLV</sequence>
<protein>
    <submittedName>
        <fullName evidence="1">Uncharacterized protein</fullName>
    </submittedName>
</protein>
<organism evidence="1">
    <name type="scientific">Anguilla anguilla</name>
    <name type="common">European freshwater eel</name>
    <name type="synonym">Muraena anguilla</name>
    <dbReference type="NCBI Taxonomy" id="7936"/>
    <lineage>
        <taxon>Eukaryota</taxon>
        <taxon>Metazoa</taxon>
        <taxon>Chordata</taxon>
        <taxon>Craniata</taxon>
        <taxon>Vertebrata</taxon>
        <taxon>Euteleostomi</taxon>
        <taxon>Actinopterygii</taxon>
        <taxon>Neopterygii</taxon>
        <taxon>Teleostei</taxon>
        <taxon>Anguilliformes</taxon>
        <taxon>Anguillidae</taxon>
        <taxon>Anguilla</taxon>
    </lineage>
</organism>
<evidence type="ECO:0000313" key="1">
    <source>
        <dbReference type="EMBL" id="JAH19951.1"/>
    </source>
</evidence>